<dbReference type="OrthoDB" id="6436235at2759"/>
<protein>
    <submittedName>
        <fullName evidence="1">Uncharacterized protein</fullName>
    </submittedName>
</protein>
<reference evidence="1 2" key="1">
    <citation type="journal article" date="2019" name="Sci. Rep.">
        <title>Orb-weaving spider Araneus ventricosus genome elucidates the spidroin gene catalogue.</title>
        <authorList>
            <person name="Kono N."/>
            <person name="Nakamura H."/>
            <person name="Ohtoshi R."/>
            <person name="Moran D.A.P."/>
            <person name="Shinohara A."/>
            <person name="Yoshida Y."/>
            <person name="Fujiwara M."/>
            <person name="Mori M."/>
            <person name="Tomita M."/>
            <person name="Arakawa K."/>
        </authorList>
    </citation>
    <scope>NUCLEOTIDE SEQUENCE [LARGE SCALE GENOMIC DNA]</scope>
</reference>
<gene>
    <name evidence="1" type="ORF">AVEN_213953_1</name>
</gene>
<dbReference type="EMBL" id="BGPR01065449">
    <property type="protein sequence ID" value="GBO40265.1"/>
    <property type="molecule type" value="Genomic_DNA"/>
</dbReference>
<comment type="caution">
    <text evidence="1">The sequence shown here is derived from an EMBL/GenBank/DDBJ whole genome shotgun (WGS) entry which is preliminary data.</text>
</comment>
<keyword evidence="2" id="KW-1185">Reference proteome</keyword>
<dbReference type="Proteomes" id="UP000499080">
    <property type="component" value="Unassembled WGS sequence"/>
</dbReference>
<proteinExistence type="predicted"/>
<name>A0A4Y2WS07_ARAVE</name>
<evidence type="ECO:0000313" key="1">
    <source>
        <dbReference type="EMBL" id="GBO40265.1"/>
    </source>
</evidence>
<accession>A0A4Y2WS07</accession>
<sequence length="186" mass="22057">MRVPWWDSTLERQRKKTRALRARFLRCRHPEERQYRRTVYKREATRYKFMIKSKSRQSFNQSCYQLTKIHSFQLPYRLPAQKRKPCTILRGVRDVNGVVTSAVADTVHTIVDKLFPLDDVTKDSSYQKAVRILVRDYEEQSNYLPFSLEEIQGAFHSFKPKKAPGLDGVRIELKESISVVLIFCWI</sequence>
<dbReference type="AlphaFoldDB" id="A0A4Y2WS07"/>
<evidence type="ECO:0000313" key="2">
    <source>
        <dbReference type="Proteomes" id="UP000499080"/>
    </source>
</evidence>
<organism evidence="1 2">
    <name type="scientific">Araneus ventricosus</name>
    <name type="common">Orbweaver spider</name>
    <name type="synonym">Epeira ventricosa</name>
    <dbReference type="NCBI Taxonomy" id="182803"/>
    <lineage>
        <taxon>Eukaryota</taxon>
        <taxon>Metazoa</taxon>
        <taxon>Ecdysozoa</taxon>
        <taxon>Arthropoda</taxon>
        <taxon>Chelicerata</taxon>
        <taxon>Arachnida</taxon>
        <taxon>Araneae</taxon>
        <taxon>Araneomorphae</taxon>
        <taxon>Entelegynae</taxon>
        <taxon>Araneoidea</taxon>
        <taxon>Araneidae</taxon>
        <taxon>Araneus</taxon>
    </lineage>
</organism>